<comment type="caution">
    <text evidence="2">The sequence shown here is derived from an EMBL/GenBank/DDBJ whole genome shotgun (WGS) entry which is preliminary data.</text>
</comment>
<gene>
    <name evidence="2" type="ORF">CK936_15370</name>
</gene>
<keyword evidence="3" id="KW-1185">Reference proteome</keyword>
<evidence type="ECO:0000259" key="1">
    <source>
        <dbReference type="Pfam" id="PF08924"/>
    </source>
</evidence>
<name>A0A2A2D9A1_9ACTN</name>
<protein>
    <recommendedName>
        <fullName evidence="1">Rv2525c-like glycoside hydrolase-like domain-containing protein</fullName>
    </recommendedName>
</protein>
<dbReference type="RefSeq" id="WP_095581530.1">
    <property type="nucleotide sequence ID" value="NZ_JAJQQQ010000002.1"/>
</dbReference>
<evidence type="ECO:0000313" key="3">
    <source>
        <dbReference type="Proteomes" id="UP000218944"/>
    </source>
</evidence>
<dbReference type="InterPro" id="IPR017853">
    <property type="entry name" value="GH"/>
</dbReference>
<evidence type="ECO:0000313" key="2">
    <source>
        <dbReference type="EMBL" id="PAU48061.1"/>
    </source>
</evidence>
<dbReference type="SUPFAM" id="SSF51445">
    <property type="entry name" value="(Trans)glycosidases"/>
    <property type="match status" value="1"/>
</dbReference>
<accession>A0A2A2D9A1</accession>
<dbReference type="Pfam" id="PF08924">
    <property type="entry name" value="Rv2525c_GlyHyd-like"/>
    <property type="match status" value="1"/>
</dbReference>
<organism evidence="2 3">
    <name type="scientific">Streptomyces albireticuli</name>
    <dbReference type="NCBI Taxonomy" id="1940"/>
    <lineage>
        <taxon>Bacteria</taxon>
        <taxon>Bacillati</taxon>
        <taxon>Actinomycetota</taxon>
        <taxon>Actinomycetes</taxon>
        <taxon>Kitasatosporales</taxon>
        <taxon>Streptomycetaceae</taxon>
        <taxon>Streptomyces</taxon>
    </lineage>
</organism>
<sequence length="282" mass="31226">MDRLDRLRKIIGFFVALTVAMAQLVSGAQPATADDRGDPRSEGAEVFRGWGFDTCQAPSLSAMRAWRASDYRAVGVYFAGRARACPRQTYLNANWLADADDLGWRMLPIFVGSQSPCVKAGHKRGFSISSYDPYGQGQEEGHEAADRAGALGIARRSPLYLDMEAYDHYNSSCARTTLSFVRGWSSTVRSRGYLAGFYSSADSGVRHMERARRNGTGGLPDLMWFARWQVPASTSGEPVLSRSAWTPHRRIHQYRGNVTETHGGRRITIDRNLVDAPVAIID</sequence>
<feature type="domain" description="Rv2525c-like glycoside hydrolase-like" evidence="1">
    <location>
        <begin position="65"/>
        <end position="274"/>
    </location>
</feature>
<reference evidence="2 3" key="1">
    <citation type="submission" date="2017-08" db="EMBL/GenBank/DDBJ databases">
        <title>Genome sequence of Streptomyces albireticuli NRRL B-1670.</title>
        <authorList>
            <person name="Graham D.E."/>
            <person name="Mahan K.M."/>
            <person name="Klingeman D.M."/>
            <person name="Hettich R.L."/>
            <person name="Parry R.J."/>
            <person name="Spain J.C."/>
        </authorList>
    </citation>
    <scope>NUCLEOTIDE SEQUENCE [LARGE SCALE GENOMIC DNA]</scope>
    <source>
        <strain evidence="2 3">NRRL B-1670</strain>
    </source>
</reference>
<dbReference type="InterPro" id="IPR015020">
    <property type="entry name" value="Rv2525c-like_Glyco_Hydro-like"/>
</dbReference>
<dbReference type="EMBL" id="NSJV01000294">
    <property type="protein sequence ID" value="PAU48061.1"/>
    <property type="molecule type" value="Genomic_DNA"/>
</dbReference>
<dbReference type="Proteomes" id="UP000218944">
    <property type="component" value="Unassembled WGS sequence"/>
</dbReference>
<dbReference type="AlphaFoldDB" id="A0A2A2D9A1"/>
<dbReference type="Gene3D" id="3.20.20.80">
    <property type="entry name" value="Glycosidases"/>
    <property type="match status" value="1"/>
</dbReference>
<proteinExistence type="predicted"/>